<evidence type="ECO:0000256" key="2">
    <source>
        <dbReference type="SAM" id="Phobius"/>
    </source>
</evidence>
<feature type="transmembrane region" description="Helical" evidence="2">
    <location>
        <begin position="137"/>
        <end position="158"/>
    </location>
</feature>
<feature type="transmembrane region" description="Helical" evidence="2">
    <location>
        <begin position="477"/>
        <end position="497"/>
    </location>
</feature>
<dbReference type="AlphaFoldDB" id="A0AAE1TT06"/>
<feature type="transmembrane region" description="Helical" evidence="2">
    <location>
        <begin position="197"/>
        <end position="216"/>
    </location>
</feature>
<evidence type="ECO:0000313" key="4">
    <source>
        <dbReference type="Proteomes" id="UP001292094"/>
    </source>
</evidence>
<dbReference type="Proteomes" id="UP001292094">
    <property type="component" value="Unassembled WGS sequence"/>
</dbReference>
<feature type="transmembrane region" description="Helical" evidence="2">
    <location>
        <begin position="411"/>
        <end position="432"/>
    </location>
</feature>
<keyword evidence="2" id="KW-1133">Transmembrane helix</keyword>
<dbReference type="GO" id="GO:0008028">
    <property type="term" value="F:monocarboxylic acid transmembrane transporter activity"/>
    <property type="evidence" value="ECO:0007669"/>
    <property type="project" value="TreeGrafter"/>
</dbReference>
<dbReference type="InterPro" id="IPR050327">
    <property type="entry name" value="Proton-linked_MCT"/>
</dbReference>
<feature type="transmembrane region" description="Helical" evidence="2">
    <location>
        <begin position="170"/>
        <end position="190"/>
    </location>
</feature>
<dbReference type="PANTHER" id="PTHR11360">
    <property type="entry name" value="MONOCARBOXYLATE TRANSPORTER"/>
    <property type="match status" value="1"/>
</dbReference>
<feature type="transmembrane region" description="Helical" evidence="2">
    <location>
        <begin position="503"/>
        <end position="523"/>
    </location>
</feature>
<keyword evidence="4" id="KW-1185">Reference proteome</keyword>
<keyword evidence="2" id="KW-0812">Transmembrane</keyword>
<evidence type="ECO:0000256" key="1">
    <source>
        <dbReference type="SAM" id="MobiDB-lite"/>
    </source>
</evidence>
<dbReference type="PANTHER" id="PTHR11360:SF229">
    <property type="entry name" value="AGAP007601-PA"/>
    <property type="match status" value="1"/>
</dbReference>
<feature type="transmembrane region" description="Helical" evidence="2">
    <location>
        <begin position="530"/>
        <end position="551"/>
    </location>
</feature>
<feature type="transmembrane region" description="Helical" evidence="2">
    <location>
        <begin position="222"/>
        <end position="245"/>
    </location>
</feature>
<feature type="transmembrane region" description="Helical" evidence="2">
    <location>
        <begin position="257"/>
        <end position="278"/>
    </location>
</feature>
<feature type="region of interest" description="Disordered" evidence="1">
    <location>
        <begin position="102"/>
        <end position="121"/>
    </location>
</feature>
<dbReference type="Gene3D" id="1.20.1250.20">
    <property type="entry name" value="MFS general substrate transporter like domains"/>
    <property type="match status" value="1"/>
</dbReference>
<dbReference type="EMBL" id="JAWZYT010003824">
    <property type="protein sequence ID" value="KAK4296597.1"/>
    <property type="molecule type" value="Genomic_DNA"/>
</dbReference>
<dbReference type="InterPro" id="IPR011701">
    <property type="entry name" value="MFS"/>
</dbReference>
<comment type="caution">
    <text evidence="3">The sequence shown here is derived from an EMBL/GenBank/DDBJ whole genome shotgun (WGS) entry which is preliminary data.</text>
</comment>
<dbReference type="Pfam" id="PF07690">
    <property type="entry name" value="MFS_1"/>
    <property type="match status" value="1"/>
</dbReference>
<feature type="transmembrane region" description="Helical" evidence="2">
    <location>
        <begin position="284"/>
        <end position="305"/>
    </location>
</feature>
<gene>
    <name evidence="3" type="ORF">Pmani_030917</name>
</gene>
<feature type="transmembrane region" description="Helical" evidence="2">
    <location>
        <begin position="452"/>
        <end position="470"/>
    </location>
</feature>
<accession>A0AAE1TT06</accession>
<dbReference type="InterPro" id="IPR036259">
    <property type="entry name" value="MFS_trans_sf"/>
</dbReference>
<sequence length="576" mass="63435">MKDKLVKDNMKDKLVKDNMKDKLVKDNMKDKLVKDNMKDKLVKNNMKDKLVKNNMKEKLVKDDMKDKLLVSETPQEKRGVWCCWSCCCLRLPTTTATNEGVVGGRAGGDKGEAERGLDEDNTVPDGGWGWMITYASFIIMFLATIPTSNFGVLFSKFLMDQGTSFTMSSWIFSIALINANFSSFLIVPLVEEFGWRKVAFVSGLVIGSGMMMSAFIREAWNLFISFSLITGCCIRLMLSITYLVIPLYFDRRVKVAYSIMTSGSCFSQMVMPPTITYLQEEYGFRGATLIVGGLLLNCCVAAMLLHPIHWHTRTSSYKGITEDISVEEQNPSSSIGKAKYNSISNTISITENKDIANAKLLTDVSAETSKRSVHGNGNCFKEENGTKHNNTLRRIFISVVHTLQFLRSPSVCIVSVMIGINLVIVSTVYNFVPFSMREDGFKDHDSSMCLSVAGVCDIATRIICALFTCCPRVRVITVFRFGSIVASVGIVGFSMTTSLVGKAVTLGLCGVGNGFTASLYSLIIKEELGMILLLPTLGNAGIMSGIMFFVFPTLAGTRSPPGNSDILQYSGSTVYV</sequence>
<feature type="compositionally biased region" description="Basic and acidic residues" evidence="1">
    <location>
        <begin position="107"/>
        <end position="118"/>
    </location>
</feature>
<reference evidence="3" key="1">
    <citation type="submission" date="2023-11" db="EMBL/GenBank/DDBJ databases">
        <title>Genome assemblies of two species of porcelain crab, Petrolisthes cinctipes and Petrolisthes manimaculis (Anomura: Porcellanidae).</title>
        <authorList>
            <person name="Angst P."/>
        </authorList>
    </citation>
    <scope>NUCLEOTIDE SEQUENCE</scope>
    <source>
        <strain evidence="3">PB745_02</strain>
        <tissue evidence="3">Gill</tissue>
    </source>
</reference>
<name>A0AAE1TT06_9EUCA</name>
<protein>
    <submittedName>
        <fullName evidence="3">Uncharacterized protein</fullName>
    </submittedName>
</protein>
<evidence type="ECO:0000313" key="3">
    <source>
        <dbReference type="EMBL" id="KAK4296597.1"/>
    </source>
</evidence>
<proteinExistence type="predicted"/>
<organism evidence="3 4">
    <name type="scientific">Petrolisthes manimaculis</name>
    <dbReference type="NCBI Taxonomy" id="1843537"/>
    <lineage>
        <taxon>Eukaryota</taxon>
        <taxon>Metazoa</taxon>
        <taxon>Ecdysozoa</taxon>
        <taxon>Arthropoda</taxon>
        <taxon>Crustacea</taxon>
        <taxon>Multicrustacea</taxon>
        <taxon>Malacostraca</taxon>
        <taxon>Eumalacostraca</taxon>
        <taxon>Eucarida</taxon>
        <taxon>Decapoda</taxon>
        <taxon>Pleocyemata</taxon>
        <taxon>Anomura</taxon>
        <taxon>Galatheoidea</taxon>
        <taxon>Porcellanidae</taxon>
        <taxon>Petrolisthes</taxon>
    </lineage>
</organism>
<keyword evidence="2" id="KW-0472">Membrane</keyword>
<dbReference type="SUPFAM" id="SSF103473">
    <property type="entry name" value="MFS general substrate transporter"/>
    <property type="match status" value="1"/>
</dbReference>